<organism evidence="1 2">
    <name type="scientific">Brachionus plicatilis</name>
    <name type="common">Marine rotifer</name>
    <name type="synonym">Brachionus muelleri</name>
    <dbReference type="NCBI Taxonomy" id="10195"/>
    <lineage>
        <taxon>Eukaryota</taxon>
        <taxon>Metazoa</taxon>
        <taxon>Spiralia</taxon>
        <taxon>Gnathifera</taxon>
        <taxon>Rotifera</taxon>
        <taxon>Eurotatoria</taxon>
        <taxon>Monogononta</taxon>
        <taxon>Pseudotrocha</taxon>
        <taxon>Ploima</taxon>
        <taxon>Brachionidae</taxon>
        <taxon>Brachionus</taxon>
    </lineage>
</organism>
<comment type="caution">
    <text evidence="1">The sequence shown here is derived from an EMBL/GenBank/DDBJ whole genome shotgun (WGS) entry which is preliminary data.</text>
</comment>
<proteinExistence type="predicted"/>
<dbReference type="Proteomes" id="UP000276133">
    <property type="component" value="Unassembled WGS sequence"/>
</dbReference>
<accession>A0A3M7PVR1</accession>
<protein>
    <submittedName>
        <fullName evidence="1">Uncharacterized protein</fullName>
    </submittedName>
</protein>
<evidence type="ECO:0000313" key="1">
    <source>
        <dbReference type="EMBL" id="RNA02821.1"/>
    </source>
</evidence>
<dbReference type="AlphaFoldDB" id="A0A3M7PVR1"/>
<dbReference type="EMBL" id="REGN01008747">
    <property type="protein sequence ID" value="RNA02821.1"/>
    <property type="molecule type" value="Genomic_DNA"/>
</dbReference>
<keyword evidence="2" id="KW-1185">Reference proteome</keyword>
<evidence type="ECO:0000313" key="2">
    <source>
        <dbReference type="Proteomes" id="UP000276133"/>
    </source>
</evidence>
<sequence length="83" mass="9503">MSTSISIAVHKSIPCQAHKLRIICDTPSKELKIARLPSVKEGLSDLNEACALNAILIENTLFEELKEEYEYLNDHFKNFYAEY</sequence>
<gene>
    <name evidence="1" type="ORF">BpHYR1_018640</name>
</gene>
<name>A0A3M7PVR1_BRAPC</name>
<reference evidence="1 2" key="1">
    <citation type="journal article" date="2018" name="Sci. Rep.">
        <title>Genomic signatures of local adaptation to the degree of environmental predictability in rotifers.</title>
        <authorList>
            <person name="Franch-Gras L."/>
            <person name="Hahn C."/>
            <person name="Garcia-Roger E.M."/>
            <person name="Carmona M.J."/>
            <person name="Serra M."/>
            <person name="Gomez A."/>
        </authorList>
    </citation>
    <scope>NUCLEOTIDE SEQUENCE [LARGE SCALE GENOMIC DNA]</scope>
    <source>
        <strain evidence="1">HYR1</strain>
    </source>
</reference>